<protein>
    <recommendedName>
        <fullName evidence="3">DUF4307 domain-containing protein</fullName>
    </recommendedName>
</protein>
<evidence type="ECO:0000313" key="2">
    <source>
        <dbReference type="Proteomes" id="UP000622552"/>
    </source>
</evidence>
<gene>
    <name evidence="1" type="ORF">IW245_005113</name>
</gene>
<dbReference type="InterPro" id="IPR025443">
    <property type="entry name" value="DUF4307"/>
</dbReference>
<keyword evidence="2" id="KW-1185">Reference proteome</keyword>
<reference evidence="1" key="1">
    <citation type="submission" date="2020-11" db="EMBL/GenBank/DDBJ databases">
        <title>Sequencing the genomes of 1000 actinobacteria strains.</title>
        <authorList>
            <person name="Klenk H.-P."/>
        </authorList>
    </citation>
    <scope>NUCLEOTIDE SEQUENCE</scope>
    <source>
        <strain evidence="1">DSM 45356</strain>
    </source>
</reference>
<name>A0A8J7KL55_9ACTN</name>
<proteinExistence type="predicted"/>
<dbReference type="Proteomes" id="UP000622552">
    <property type="component" value="Unassembled WGS sequence"/>
</dbReference>
<organism evidence="1 2">
    <name type="scientific">Longispora fulva</name>
    <dbReference type="NCBI Taxonomy" id="619741"/>
    <lineage>
        <taxon>Bacteria</taxon>
        <taxon>Bacillati</taxon>
        <taxon>Actinomycetota</taxon>
        <taxon>Actinomycetes</taxon>
        <taxon>Micromonosporales</taxon>
        <taxon>Micromonosporaceae</taxon>
        <taxon>Longispora</taxon>
    </lineage>
</organism>
<dbReference type="Pfam" id="PF14155">
    <property type="entry name" value="DUF4307"/>
    <property type="match status" value="1"/>
</dbReference>
<comment type="caution">
    <text evidence="1">The sequence shown here is derived from an EMBL/GenBank/DDBJ whole genome shotgun (WGS) entry which is preliminary data.</text>
</comment>
<evidence type="ECO:0000313" key="1">
    <source>
        <dbReference type="EMBL" id="MBG6138919.1"/>
    </source>
</evidence>
<dbReference type="AlphaFoldDB" id="A0A8J7KL55"/>
<evidence type="ECO:0008006" key="3">
    <source>
        <dbReference type="Google" id="ProtNLM"/>
    </source>
</evidence>
<accession>A0A8J7KL55</accession>
<dbReference type="EMBL" id="JADOUF010000001">
    <property type="protein sequence ID" value="MBG6138919.1"/>
    <property type="molecule type" value="Genomic_DNA"/>
</dbReference>
<sequence>MLAAALGLGVTGIAVKLYLAYGVTDYAVNLTSYHDITDNQVVLQFTVTKPEGSPAVCVVRARNRAGAEVGRAEVVVPEPPKRVDVSYTLSTTGLPVSGETVGCRAQR</sequence>